<feature type="binding site" evidence="7">
    <location>
        <position position="69"/>
    </location>
    <ligand>
        <name>tRNA</name>
        <dbReference type="ChEBI" id="CHEBI:17843"/>
    </ligand>
</feature>
<dbReference type="EC" id="3.1.1.29" evidence="1 7"/>
<evidence type="ECO:0000256" key="6">
    <source>
        <dbReference type="ARBA" id="ARBA00050038"/>
    </source>
</evidence>
<dbReference type="GO" id="GO:0005737">
    <property type="term" value="C:cytoplasm"/>
    <property type="evidence" value="ECO:0007669"/>
    <property type="project" value="UniProtKB-SubCell"/>
</dbReference>
<dbReference type="GO" id="GO:0004045">
    <property type="term" value="F:peptidyl-tRNA hydrolase activity"/>
    <property type="evidence" value="ECO:0007669"/>
    <property type="project" value="UniProtKB-UniRule"/>
</dbReference>
<keyword evidence="2 7" id="KW-0820">tRNA-binding</keyword>
<dbReference type="PROSITE" id="PS01195">
    <property type="entry name" value="PEPT_TRNA_HYDROL_1"/>
    <property type="match status" value="1"/>
</dbReference>
<protein>
    <recommendedName>
        <fullName evidence="6 7">Peptidyl-tRNA hydrolase</fullName>
        <shortName evidence="7">Pth</shortName>
        <ecNumber evidence="1 7">3.1.1.29</ecNumber>
    </recommendedName>
</protein>
<dbReference type="Gene3D" id="3.40.50.1470">
    <property type="entry name" value="Peptidyl-tRNA hydrolase"/>
    <property type="match status" value="1"/>
</dbReference>
<comment type="caution">
    <text evidence="10">The sequence shown here is derived from an EMBL/GenBank/DDBJ whole genome shotgun (WGS) entry which is preliminary data.</text>
</comment>
<keyword evidence="4 7" id="KW-0694">RNA-binding</keyword>
<dbReference type="AlphaFoldDB" id="A0A1F8F593"/>
<evidence type="ECO:0000256" key="3">
    <source>
        <dbReference type="ARBA" id="ARBA00022801"/>
    </source>
</evidence>
<gene>
    <name evidence="7" type="primary">pth</name>
    <name evidence="10" type="ORF">A2750_00650</name>
</gene>
<keyword evidence="7" id="KW-0963">Cytoplasm</keyword>
<comment type="similarity">
    <text evidence="5 7 9">Belongs to the PTH family.</text>
</comment>
<dbReference type="SUPFAM" id="SSF53178">
    <property type="entry name" value="Peptidyl-tRNA hydrolase-like"/>
    <property type="match status" value="1"/>
</dbReference>
<dbReference type="HAMAP" id="MF_00083">
    <property type="entry name" value="Pept_tRNA_hydro_bact"/>
    <property type="match status" value="1"/>
</dbReference>
<dbReference type="EMBL" id="MGJL01000007">
    <property type="protein sequence ID" value="OGN08312.1"/>
    <property type="molecule type" value="Genomic_DNA"/>
</dbReference>
<feature type="active site" description="Proton acceptor" evidence="7">
    <location>
        <position position="20"/>
    </location>
</feature>
<dbReference type="InterPro" id="IPR001328">
    <property type="entry name" value="Pept_tRNA_hydro"/>
</dbReference>
<dbReference type="Pfam" id="PF01195">
    <property type="entry name" value="Pept_tRNA_hydro"/>
    <property type="match status" value="1"/>
</dbReference>
<evidence type="ECO:0000256" key="4">
    <source>
        <dbReference type="ARBA" id="ARBA00022884"/>
    </source>
</evidence>
<comment type="catalytic activity">
    <reaction evidence="7 8">
        <text>an N-acyl-L-alpha-aminoacyl-tRNA + H2O = an N-acyl-L-amino acid + a tRNA + H(+)</text>
        <dbReference type="Rhea" id="RHEA:54448"/>
        <dbReference type="Rhea" id="RHEA-COMP:10123"/>
        <dbReference type="Rhea" id="RHEA-COMP:13883"/>
        <dbReference type="ChEBI" id="CHEBI:15377"/>
        <dbReference type="ChEBI" id="CHEBI:15378"/>
        <dbReference type="ChEBI" id="CHEBI:59874"/>
        <dbReference type="ChEBI" id="CHEBI:78442"/>
        <dbReference type="ChEBI" id="CHEBI:138191"/>
        <dbReference type="EC" id="3.1.1.29"/>
    </reaction>
</comment>
<dbReference type="GO" id="GO:0072344">
    <property type="term" value="P:rescue of stalled ribosome"/>
    <property type="evidence" value="ECO:0007669"/>
    <property type="project" value="UniProtKB-UniRule"/>
</dbReference>
<feature type="site" description="Discriminates between blocked and unblocked aminoacyl-tRNA" evidence="7">
    <location>
        <position position="10"/>
    </location>
</feature>
<evidence type="ECO:0000256" key="9">
    <source>
        <dbReference type="RuleBase" id="RU004320"/>
    </source>
</evidence>
<dbReference type="NCBIfam" id="TIGR00447">
    <property type="entry name" value="pth"/>
    <property type="match status" value="1"/>
</dbReference>
<name>A0A1F8F593_9BACT</name>
<comment type="subcellular location">
    <subcellularLocation>
        <location evidence="7">Cytoplasm</location>
    </subcellularLocation>
</comment>
<dbReference type="CDD" id="cd00462">
    <property type="entry name" value="PTH"/>
    <property type="match status" value="1"/>
</dbReference>
<organism evidence="10 11">
    <name type="scientific">Candidatus Yanofskybacteria bacterium RIFCSPHIGHO2_01_FULL_45_42</name>
    <dbReference type="NCBI Taxonomy" id="1802671"/>
    <lineage>
        <taxon>Bacteria</taxon>
        <taxon>Candidatus Yanofskyibacteriota</taxon>
    </lineage>
</organism>
<comment type="function">
    <text evidence="7">Hydrolyzes ribosome-free peptidyl-tRNAs (with 1 or more amino acids incorporated), which drop off the ribosome during protein synthesis, or as a result of ribosome stalling.</text>
</comment>
<dbReference type="PANTHER" id="PTHR17224">
    <property type="entry name" value="PEPTIDYL-TRNA HYDROLASE"/>
    <property type="match status" value="1"/>
</dbReference>
<dbReference type="GO" id="GO:0000049">
    <property type="term" value="F:tRNA binding"/>
    <property type="evidence" value="ECO:0007669"/>
    <property type="project" value="UniProtKB-UniRule"/>
</dbReference>
<feature type="binding site" evidence="7">
    <location>
        <position position="15"/>
    </location>
    <ligand>
        <name>tRNA</name>
        <dbReference type="ChEBI" id="CHEBI:17843"/>
    </ligand>
</feature>
<evidence type="ECO:0000256" key="7">
    <source>
        <dbReference type="HAMAP-Rule" id="MF_00083"/>
    </source>
</evidence>
<evidence type="ECO:0000313" key="11">
    <source>
        <dbReference type="Proteomes" id="UP000178023"/>
    </source>
</evidence>
<evidence type="ECO:0000256" key="8">
    <source>
        <dbReference type="RuleBase" id="RU000673"/>
    </source>
</evidence>
<evidence type="ECO:0000313" key="10">
    <source>
        <dbReference type="EMBL" id="OGN08312.1"/>
    </source>
</evidence>
<comment type="subunit">
    <text evidence="7">Monomer.</text>
</comment>
<evidence type="ECO:0000256" key="5">
    <source>
        <dbReference type="ARBA" id="ARBA00038063"/>
    </source>
</evidence>
<sequence>MIKLIIGLGNPDPEYQNTRHNIGFQFLDYLAKKIDSPDFEFEKKFNASAVKGKIDKVAVLLAKPHTYVNKSGESAAKIKTFLKIKPTDLILIHDDLDIPFGYFKISFGKSSGGHKGVGSVMKAVKSKEFYRIRIGLANSTLKKARSLSDAKRNILVRDFVLSKFTKKETEAISRLFKEIYERLLETVRL</sequence>
<comment type="function">
    <text evidence="7">Catalyzes the release of premature peptidyl moieties from peptidyl-tRNA molecules trapped in stalled 50S ribosomal subunits, and thus maintains levels of free tRNAs and 50S ribosomes.</text>
</comment>
<dbReference type="Proteomes" id="UP000178023">
    <property type="component" value="Unassembled WGS sequence"/>
</dbReference>
<reference evidence="10 11" key="1">
    <citation type="journal article" date="2016" name="Nat. Commun.">
        <title>Thousands of microbial genomes shed light on interconnected biogeochemical processes in an aquifer system.</title>
        <authorList>
            <person name="Anantharaman K."/>
            <person name="Brown C.T."/>
            <person name="Hug L.A."/>
            <person name="Sharon I."/>
            <person name="Castelle C.J."/>
            <person name="Probst A.J."/>
            <person name="Thomas B.C."/>
            <person name="Singh A."/>
            <person name="Wilkins M.J."/>
            <person name="Karaoz U."/>
            <person name="Brodie E.L."/>
            <person name="Williams K.H."/>
            <person name="Hubbard S.S."/>
            <person name="Banfield J.F."/>
        </authorList>
    </citation>
    <scope>NUCLEOTIDE SEQUENCE [LARGE SCALE GENOMIC DNA]</scope>
</reference>
<evidence type="ECO:0000256" key="1">
    <source>
        <dbReference type="ARBA" id="ARBA00013260"/>
    </source>
</evidence>
<dbReference type="InterPro" id="IPR036416">
    <property type="entry name" value="Pept_tRNA_hydro_sf"/>
</dbReference>
<comment type="caution">
    <text evidence="7">Lacks conserved residue(s) required for the propagation of feature annotation.</text>
</comment>
<proteinExistence type="inferred from homology"/>
<dbReference type="InterPro" id="IPR018171">
    <property type="entry name" value="Pept_tRNA_hydro_CS"/>
</dbReference>
<dbReference type="GO" id="GO:0006515">
    <property type="term" value="P:protein quality control for misfolded or incompletely synthesized proteins"/>
    <property type="evidence" value="ECO:0007669"/>
    <property type="project" value="UniProtKB-UniRule"/>
</dbReference>
<accession>A0A1F8F593</accession>
<keyword evidence="3 7" id="KW-0378">Hydrolase</keyword>
<evidence type="ECO:0000256" key="2">
    <source>
        <dbReference type="ARBA" id="ARBA00022555"/>
    </source>
</evidence>
<dbReference type="PANTHER" id="PTHR17224:SF1">
    <property type="entry name" value="PEPTIDYL-TRNA HYDROLASE"/>
    <property type="match status" value="1"/>
</dbReference>
<feature type="site" description="Stabilizes the basic form of H active site to accept a proton" evidence="7">
    <location>
        <position position="94"/>
    </location>
</feature>
<feature type="binding site" evidence="7">
    <location>
        <position position="67"/>
    </location>
    <ligand>
        <name>tRNA</name>
        <dbReference type="ChEBI" id="CHEBI:17843"/>
    </ligand>
</feature>